<evidence type="ECO:0000256" key="2">
    <source>
        <dbReference type="SAM" id="MobiDB-lite"/>
    </source>
</evidence>
<feature type="compositionally biased region" description="Polar residues" evidence="2">
    <location>
        <begin position="236"/>
        <end position="262"/>
    </location>
</feature>
<reference evidence="4" key="1">
    <citation type="submission" date="2025-08" db="UniProtKB">
        <authorList>
            <consortium name="RefSeq"/>
        </authorList>
    </citation>
    <scope>IDENTIFICATION</scope>
    <source>
        <tissue evidence="4">Whole insect</tissue>
    </source>
</reference>
<evidence type="ECO:0000256" key="3">
    <source>
        <dbReference type="SAM" id="SignalP"/>
    </source>
</evidence>
<dbReference type="OrthoDB" id="8197587at2759"/>
<name>A0A6P7F7U9_DIAVI</name>
<feature type="region of interest" description="Disordered" evidence="2">
    <location>
        <begin position="28"/>
        <end position="72"/>
    </location>
</feature>
<dbReference type="AlphaFoldDB" id="A0A6P7F7U9"/>
<keyword evidence="3" id="KW-0732">Signal</keyword>
<accession>A0A6P7F7U9</accession>
<dbReference type="RefSeq" id="XP_028129530.1">
    <property type="nucleotide sequence ID" value="XM_028273729.1"/>
</dbReference>
<feature type="coiled-coil region" evidence="1">
    <location>
        <begin position="159"/>
        <end position="186"/>
    </location>
</feature>
<feature type="compositionally biased region" description="Low complexity" evidence="2">
    <location>
        <begin position="364"/>
        <end position="376"/>
    </location>
</feature>
<feature type="compositionally biased region" description="Polar residues" evidence="2">
    <location>
        <begin position="282"/>
        <end position="328"/>
    </location>
</feature>
<feature type="region of interest" description="Disordered" evidence="2">
    <location>
        <begin position="236"/>
        <end position="420"/>
    </location>
</feature>
<organism evidence="4">
    <name type="scientific">Diabrotica virgifera virgifera</name>
    <name type="common">western corn rootworm</name>
    <dbReference type="NCBI Taxonomy" id="50390"/>
    <lineage>
        <taxon>Eukaryota</taxon>
        <taxon>Metazoa</taxon>
        <taxon>Ecdysozoa</taxon>
        <taxon>Arthropoda</taxon>
        <taxon>Hexapoda</taxon>
        <taxon>Insecta</taxon>
        <taxon>Pterygota</taxon>
        <taxon>Neoptera</taxon>
        <taxon>Endopterygota</taxon>
        <taxon>Coleoptera</taxon>
        <taxon>Polyphaga</taxon>
        <taxon>Cucujiformia</taxon>
        <taxon>Chrysomeloidea</taxon>
        <taxon>Chrysomelidae</taxon>
        <taxon>Galerucinae</taxon>
        <taxon>Diabroticina</taxon>
        <taxon>Diabroticites</taxon>
        <taxon>Diabrotica</taxon>
    </lineage>
</organism>
<dbReference type="InParanoid" id="A0A6P7F7U9"/>
<evidence type="ECO:0000313" key="4">
    <source>
        <dbReference type="RefSeq" id="XP_028129530.1"/>
    </source>
</evidence>
<feature type="signal peptide" evidence="3">
    <location>
        <begin position="1"/>
        <end position="17"/>
    </location>
</feature>
<evidence type="ECO:0000256" key="1">
    <source>
        <dbReference type="SAM" id="Coils"/>
    </source>
</evidence>
<feature type="compositionally biased region" description="Polar residues" evidence="2">
    <location>
        <begin position="32"/>
        <end position="54"/>
    </location>
</feature>
<protein>
    <submittedName>
        <fullName evidence="4">Uncharacterized protein LOC114325623 isoform X1</fullName>
    </submittedName>
</protein>
<feature type="chain" id="PRO_5027627871" evidence="3">
    <location>
        <begin position="18"/>
        <end position="489"/>
    </location>
</feature>
<proteinExistence type="predicted"/>
<gene>
    <name evidence="4" type="primary">LOC114325623</name>
</gene>
<keyword evidence="1" id="KW-0175">Coiled coil</keyword>
<sequence length="489" mass="54304">MIKILLFVLLGVSGIFCEVPPPYPSGGFRPSPQLSLPQRTYGVPNTQPAKQLSTKYGPPPSNAEPLDPTYRNNLPPIKFIQDNRYRTIPDRVWSNKGNLAQRPLSTRYGVPDIDSQSNVQAVPQTIYGVPKQVDSSSQFNPSIAQPQRNYGTPDRAVVDAATLEEVRELKQLLQKIEAQRVIQQNIAQYSAPQVLRQPDNRFVQNLPKQNNAKFRSSLTDQYLPVKEPENFRKFVSPTTGFNVQSEGRNLDQNPSNQNNVNTAFVRGDQGNPARKYIPPSQGLPNQGNQENPDPSSVSPNFAKNPTNSWNNLDLPNAGDAQSNNNFDNSVPFPNPNIDVQKVEVTQFGNPESSGRVRPTSRPQNNNGNDNDDQVNNRYIPPTIESPIQRNPTPTTQRPFVTTSSGFDYPVEQDPNTESPNVSVATAVAGPQDGQQFYLLQSDGTYQRIIVQKREGGSQKDNVYGANYVLQNVRTDPNIVYAPLISLVGR</sequence>
<feature type="compositionally biased region" description="Polar residues" evidence="2">
    <location>
        <begin position="385"/>
        <end position="405"/>
    </location>
</feature>